<keyword evidence="1" id="KW-0812">Transmembrane</keyword>
<sequence length="75" mass="8657">MEEVDIILVNVFKSKWGFRLVKFLGIYSMFTVVLAMLIIAINSSHFYSSVLPLLNYFNVSVVTNLPKALFHIQYL</sequence>
<dbReference type="GeneID" id="68867080"/>
<dbReference type="RefSeq" id="WP_229569657.1">
    <property type="nucleotide sequence ID" value="NZ_AP025226.1"/>
</dbReference>
<dbReference type="AlphaFoldDB" id="A0AAQ4CU58"/>
<name>A0AAQ4CU58_9CREN</name>
<keyword evidence="3" id="KW-1185">Reference proteome</keyword>
<reference evidence="2 3" key="1">
    <citation type="journal article" date="2022" name="Microbiol. Resour. Announc.">
        <title>Complete Genome Sequence of the Hyperthermophilic and Acidophilic Archaeon Saccharolobus caldissimus Strain HS-3T.</title>
        <authorList>
            <person name="Sakai H.D."/>
            <person name="Kurosawa N."/>
        </authorList>
    </citation>
    <scope>NUCLEOTIDE SEQUENCE [LARGE SCALE GENOMIC DNA]</scope>
    <source>
        <strain evidence="2 3">JCM32116</strain>
    </source>
</reference>
<proteinExistence type="predicted"/>
<gene>
    <name evidence="2" type="ORF">SACC_23560</name>
</gene>
<evidence type="ECO:0000256" key="1">
    <source>
        <dbReference type="SAM" id="Phobius"/>
    </source>
</evidence>
<accession>A0AAQ4CU58</accession>
<dbReference type="Proteomes" id="UP001319921">
    <property type="component" value="Chromosome"/>
</dbReference>
<keyword evidence="1" id="KW-0472">Membrane</keyword>
<organism evidence="2 3">
    <name type="scientific">Saccharolobus caldissimus</name>
    <dbReference type="NCBI Taxonomy" id="1702097"/>
    <lineage>
        <taxon>Archaea</taxon>
        <taxon>Thermoproteota</taxon>
        <taxon>Thermoprotei</taxon>
        <taxon>Sulfolobales</taxon>
        <taxon>Sulfolobaceae</taxon>
        <taxon>Saccharolobus</taxon>
    </lineage>
</organism>
<evidence type="ECO:0000313" key="3">
    <source>
        <dbReference type="Proteomes" id="UP001319921"/>
    </source>
</evidence>
<evidence type="ECO:0000313" key="2">
    <source>
        <dbReference type="EMBL" id="BDB99339.1"/>
    </source>
</evidence>
<feature type="transmembrane region" description="Helical" evidence="1">
    <location>
        <begin position="20"/>
        <end position="41"/>
    </location>
</feature>
<dbReference type="EMBL" id="AP025226">
    <property type="protein sequence ID" value="BDB99339.1"/>
    <property type="molecule type" value="Genomic_DNA"/>
</dbReference>
<dbReference type="KEGG" id="scas:SACC_23560"/>
<protein>
    <submittedName>
        <fullName evidence="2">Uncharacterized protein</fullName>
    </submittedName>
</protein>
<keyword evidence="1" id="KW-1133">Transmembrane helix</keyword>